<reference evidence="1 2" key="1">
    <citation type="submission" date="2015-05" db="EMBL/GenBank/DDBJ databases">
        <title>Evolution of Trichinella species and genotypes.</title>
        <authorList>
            <person name="Korhonen P.K."/>
            <person name="Edoardo P."/>
            <person name="Giuseppe L.R."/>
            <person name="Gasser R.B."/>
        </authorList>
    </citation>
    <scope>NUCLEOTIDE SEQUENCE [LARGE SCALE GENOMIC DNA]</scope>
    <source>
        <strain evidence="1">ISS10</strain>
    </source>
</reference>
<comment type="caution">
    <text evidence="1">The sequence shown here is derived from an EMBL/GenBank/DDBJ whole genome shotgun (WGS) entry which is preliminary data.</text>
</comment>
<name>A0A0V1KJ09_9BILA</name>
<dbReference type="AlphaFoldDB" id="A0A0V1KJ09"/>
<gene>
    <name evidence="1" type="ORF">T02_15630</name>
</gene>
<sequence length="41" mass="4521">MWYVVASFVCMAKSAIAGASYQVLDGVFFVFQCLRDLGDPD</sequence>
<dbReference type="Proteomes" id="UP000054721">
    <property type="component" value="Unassembled WGS sequence"/>
</dbReference>
<evidence type="ECO:0000313" key="1">
    <source>
        <dbReference type="EMBL" id="KRZ46869.1"/>
    </source>
</evidence>
<keyword evidence="2" id="KW-1185">Reference proteome</keyword>
<protein>
    <submittedName>
        <fullName evidence="1">Uncharacterized protein</fullName>
    </submittedName>
</protein>
<evidence type="ECO:0000313" key="2">
    <source>
        <dbReference type="Proteomes" id="UP000054721"/>
    </source>
</evidence>
<proteinExistence type="predicted"/>
<dbReference type="EMBL" id="JYDW01001944">
    <property type="protein sequence ID" value="KRZ46869.1"/>
    <property type="molecule type" value="Genomic_DNA"/>
</dbReference>
<organism evidence="1 2">
    <name type="scientific">Trichinella nativa</name>
    <dbReference type="NCBI Taxonomy" id="6335"/>
    <lineage>
        <taxon>Eukaryota</taxon>
        <taxon>Metazoa</taxon>
        <taxon>Ecdysozoa</taxon>
        <taxon>Nematoda</taxon>
        <taxon>Enoplea</taxon>
        <taxon>Dorylaimia</taxon>
        <taxon>Trichinellida</taxon>
        <taxon>Trichinellidae</taxon>
        <taxon>Trichinella</taxon>
    </lineage>
</organism>
<accession>A0A0V1KJ09</accession>